<dbReference type="EMBL" id="VSFC01000052">
    <property type="protein sequence ID" value="TYA52966.1"/>
    <property type="molecule type" value="Genomic_DNA"/>
</dbReference>
<keyword evidence="2" id="KW-1185">Reference proteome</keyword>
<dbReference type="Proteomes" id="UP000324550">
    <property type="component" value="Unassembled WGS sequence"/>
</dbReference>
<gene>
    <name evidence="1" type="ORF">FVF61_09885</name>
</gene>
<protein>
    <submittedName>
        <fullName evidence="1">Uncharacterized protein</fullName>
    </submittedName>
</protein>
<dbReference type="RefSeq" id="WP_148455847.1">
    <property type="nucleotide sequence ID" value="NZ_VSFC01000052.1"/>
</dbReference>
<dbReference type="OrthoDB" id="9882053at2"/>
<comment type="caution">
    <text evidence="1">The sequence shown here is derived from an EMBL/GenBank/DDBJ whole genome shotgun (WGS) entry which is preliminary data.</text>
</comment>
<accession>A0A5D0G200</accession>
<dbReference type="AlphaFoldDB" id="A0A5D0G200"/>
<evidence type="ECO:0000313" key="1">
    <source>
        <dbReference type="EMBL" id="TYA52966.1"/>
    </source>
</evidence>
<evidence type="ECO:0000313" key="2">
    <source>
        <dbReference type="Proteomes" id="UP000324550"/>
    </source>
</evidence>
<name>A0A5D0G200_9FLAO</name>
<proteinExistence type="predicted"/>
<organism evidence="1 2">
    <name type="scientific">Formosa maritima</name>
    <dbReference type="NCBI Taxonomy" id="2592046"/>
    <lineage>
        <taxon>Bacteria</taxon>
        <taxon>Pseudomonadati</taxon>
        <taxon>Bacteroidota</taxon>
        <taxon>Flavobacteriia</taxon>
        <taxon>Flavobacteriales</taxon>
        <taxon>Flavobacteriaceae</taxon>
        <taxon>Formosa</taxon>
    </lineage>
</organism>
<sequence length="127" mass="14840">MKNQNSTYNWTHSLFNSLVFVVETYREKLEQLLLDKHDWDSEPDTVKNIMIQTFGNFNWKQKVAEYMSWSGLEKTPEFNTFALTQTSIVPSGLYSPPHIEKQFVTDVIKWWTNNNNVTDGLTLGNCN</sequence>
<reference evidence="1 2" key="1">
    <citation type="submission" date="2019-08" db="EMBL/GenBank/DDBJ databases">
        <title>Formosa sediminis sp. nov., isolated from marine sediment.</title>
        <authorList>
            <person name="Cao W.R."/>
        </authorList>
    </citation>
    <scope>NUCLEOTIDE SEQUENCE [LARGE SCALE GENOMIC DNA]</scope>
    <source>
        <strain evidence="1 2">1494</strain>
    </source>
</reference>